<feature type="region of interest" description="Disordered" evidence="1">
    <location>
        <begin position="1"/>
        <end position="30"/>
    </location>
</feature>
<sequence length="477" mass="53197">MAESTPSTSSVSNIDSSSTSLRKEKRKAYLASRDASKVYLFDVFERWRAFKESKNIKSDKDVAEMLLKSYQAQQDRLCVSVEAQTSQTEPEFIQDELPIVQPATPTTPRRRARIFRQRESTLDNFPSPLFTSTPLGHAEALPATPTTPRRSAQIFRQRESTLDNFPSPLFTSTPLSHAEALNSPEIQMSPAITSSTPPILYSRSRRSLLPDSSPLSAISATISKRNPLEEETLSGNEDDSDSEYDDNTTLTASTIMPMDESVELPPPSEASFIEEEVFNTEIGGHNDEELAQDEGNESSVKRISVEDAIHQEKKSYVGTCLIVSWRCASGHKGGRWGAQPMCENLRAGNLLLASALLLSGNSHTKESLYIAPAVNEFWEQHKQELWEEKTAQYIILSGDGRNDSPGHCAQYSTYSLADMEDNTILQMNIVDIREAAGKSNNMEQNGFVRGMDKLLASQMCIKEVVTDCYYTKFYDIV</sequence>
<evidence type="ECO:0000313" key="2">
    <source>
        <dbReference type="EMBL" id="CAB4023189.1"/>
    </source>
</evidence>
<protein>
    <submittedName>
        <fullName evidence="2">Uncharacterized protein</fullName>
    </submittedName>
</protein>
<organism evidence="2 3">
    <name type="scientific">Paramuricea clavata</name>
    <name type="common">Red gorgonian</name>
    <name type="synonym">Violescent sea-whip</name>
    <dbReference type="NCBI Taxonomy" id="317549"/>
    <lineage>
        <taxon>Eukaryota</taxon>
        <taxon>Metazoa</taxon>
        <taxon>Cnidaria</taxon>
        <taxon>Anthozoa</taxon>
        <taxon>Octocorallia</taxon>
        <taxon>Malacalcyonacea</taxon>
        <taxon>Plexauridae</taxon>
        <taxon>Paramuricea</taxon>
    </lineage>
</organism>
<evidence type="ECO:0000256" key="1">
    <source>
        <dbReference type="SAM" id="MobiDB-lite"/>
    </source>
</evidence>
<dbReference type="Proteomes" id="UP001152795">
    <property type="component" value="Unassembled WGS sequence"/>
</dbReference>
<feature type="region of interest" description="Disordered" evidence="1">
    <location>
        <begin position="220"/>
        <end position="247"/>
    </location>
</feature>
<dbReference type="PANTHER" id="PTHR31751">
    <property type="entry name" value="SI:CH211-108C17.2-RELATED-RELATED"/>
    <property type="match status" value="1"/>
</dbReference>
<evidence type="ECO:0000313" key="3">
    <source>
        <dbReference type="Proteomes" id="UP001152795"/>
    </source>
</evidence>
<keyword evidence="3" id="KW-1185">Reference proteome</keyword>
<accession>A0A6S7J2A4</accession>
<name>A0A6S7J2A4_PARCT</name>
<gene>
    <name evidence="2" type="ORF">PACLA_8A073245</name>
</gene>
<dbReference type="PANTHER" id="PTHR31751:SF42">
    <property type="entry name" value="PROTEIN CBG10204"/>
    <property type="match status" value="1"/>
</dbReference>
<comment type="caution">
    <text evidence="2">The sequence shown here is derived from an EMBL/GenBank/DDBJ whole genome shotgun (WGS) entry which is preliminary data.</text>
</comment>
<proteinExistence type="predicted"/>
<feature type="compositionally biased region" description="Acidic residues" evidence="1">
    <location>
        <begin position="229"/>
        <end position="246"/>
    </location>
</feature>
<dbReference type="OrthoDB" id="10246491at2759"/>
<feature type="compositionally biased region" description="Low complexity" evidence="1">
    <location>
        <begin position="1"/>
        <end position="20"/>
    </location>
</feature>
<reference evidence="2" key="1">
    <citation type="submission" date="2020-04" db="EMBL/GenBank/DDBJ databases">
        <authorList>
            <person name="Alioto T."/>
            <person name="Alioto T."/>
            <person name="Gomez Garrido J."/>
        </authorList>
    </citation>
    <scope>NUCLEOTIDE SEQUENCE</scope>
    <source>
        <strain evidence="2">A484AB</strain>
    </source>
</reference>
<dbReference type="AlphaFoldDB" id="A0A6S7J2A4"/>
<dbReference type="EMBL" id="CACRXK020012361">
    <property type="protein sequence ID" value="CAB4023189.1"/>
    <property type="molecule type" value="Genomic_DNA"/>
</dbReference>